<dbReference type="AlphaFoldDB" id="A0A151U039"/>
<organism evidence="2 3">
    <name type="scientific">Cajanus cajan</name>
    <name type="common">Pigeon pea</name>
    <name type="synonym">Cajanus indicus</name>
    <dbReference type="NCBI Taxonomy" id="3821"/>
    <lineage>
        <taxon>Eukaryota</taxon>
        <taxon>Viridiplantae</taxon>
        <taxon>Streptophyta</taxon>
        <taxon>Embryophyta</taxon>
        <taxon>Tracheophyta</taxon>
        <taxon>Spermatophyta</taxon>
        <taxon>Magnoliopsida</taxon>
        <taxon>eudicotyledons</taxon>
        <taxon>Gunneridae</taxon>
        <taxon>Pentapetalae</taxon>
        <taxon>rosids</taxon>
        <taxon>fabids</taxon>
        <taxon>Fabales</taxon>
        <taxon>Fabaceae</taxon>
        <taxon>Papilionoideae</taxon>
        <taxon>50 kb inversion clade</taxon>
        <taxon>NPAAA clade</taxon>
        <taxon>indigoferoid/millettioid clade</taxon>
        <taxon>Phaseoleae</taxon>
        <taxon>Cajanus</taxon>
    </lineage>
</organism>
<feature type="chain" id="PRO_5007589390" evidence="1">
    <location>
        <begin position="27"/>
        <end position="114"/>
    </location>
</feature>
<evidence type="ECO:0000313" key="2">
    <source>
        <dbReference type="EMBL" id="KYP72692.1"/>
    </source>
</evidence>
<sequence length="114" mass="13100">MDDRRSTFRACIFFLYPILFLGGLKADSCSSIVEVEYHSLTLATSKILWIQYLLNELQVHIQTSILYCDNQSIIALSHNPIFHSRTKNMGLDIFFVREKVLNKSLIVSYAPSQV</sequence>
<keyword evidence="3" id="KW-1185">Reference proteome</keyword>
<name>A0A151U039_CAJCA</name>
<dbReference type="EMBL" id="CM003604">
    <property type="protein sequence ID" value="KYP72692.1"/>
    <property type="molecule type" value="Genomic_DNA"/>
</dbReference>
<dbReference type="PANTHER" id="PTHR11439">
    <property type="entry name" value="GAG-POL-RELATED RETROTRANSPOSON"/>
    <property type="match status" value="1"/>
</dbReference>
<protein>
    <submittedName>
        <fullName evidence="2">Retrovirus-related Pol polyprotein from transposon TNT 1-94</fullName>
    </submittedName>
</protein>
<evidence type="ECO:0000256" key="1">
    <source>
        <dbReference type="SAM" id="SignalP"/>
    </source>
</evidence>
<dbReference type="PANTHER" id="PTHR11439:SF467">
    <property type="entry name" value="INTEGRASE CATALYTIC DOMAIN-CONTAINING PROTEIN"/>
    <property type="match status" value="1"/>
</dbReference>
<reference evidence="2 3" key="1">
    <citation type="journal article" date="2012" name="Nat. Biotechnol.">
        <title>Draft genome sequence of pigeonpea (Cajanus cajan), an orphan legume crop of resource-poor farmers.</title>
        <authorList>
            <person name="Varshney R.K."/>
            <person name="Chen W."/>
            <person name="Li Y."/>
            <person name="Bharti A.K."/>
            <person name="Saxena R.K."/>
            <person name="Schlueter J.A."/>
            <person name="Donoghue M.T."/>
            <person name="Azam S."/>
            <person name="Fan G."/>
            <person name="Whaley A.M."/>
            <person name="Farmer A.D."/>
            <person name="Sheridan J."/>
            <person name="Iwata A."/>
            <person name="Tuteja R."/>
            <person name="Penmetsa R.V."/>
            <person name="Wu W."/>
            <person name="Upadhyaya H.D."/>
            <person name="Yang S.P."/>
            <person name="Shah T."/>
            <person name="Saxena K.B."/>
            <person name="Michael T."/>
            <person name="McCombie W.R."/>
            <person name="Yang B."/>
            <person name="Zhang G."/>
            <person name="Yang H."/>
            <person name="Wang J."/>
            <person name="Spillane C."/>
            <person name="Cook D.R."/>
            <person name="May G.D."/>
            <person name="Xu X."/>
            <person name="Jackson S.A."/>
        </authorList>
    </citation>
    <scope>NUCLEOTIDE SEQUENCE [LARGE SCALE GENOMIC DNA]</scope>
    <source>
        <strain evidence="3">cv. Asha</strain>
    </source>
</reference>
<dbReference type="STRING" id="3821.A0A151U039"/>
<dbReference type="Proteomes" id="UP000075243">
    <property type="component" value="Chromosome 2"/>
</dbReference>
<keyword evidence="1" id="KW-0732">Signal</keyword>
<evidence type="ECO:0000313" key="3">
    <source>
        <dbReference type="Proteomes" id="UP000075243"/>
    </source>
</evidence>
<dbReference type="Gramene" id="C.cajan_05163.t">
    <property type="protein sequence ID" value="C.cajan_05163.t.cds1"/>
    <property type="gene ID" value="C.cajan_05163"/>
</dbReference>
<proteinExistence type="predicted"/>
<accession>A0A151U039</accession>
<feature type="signal peptide" evidence="1">
    <location>
        <begin position="1"/>
        <end position="26"/>
    </location>
</feature>
<gene>
    <name evidence="2" type="ORF">KK1_005292</name>
</gene>
<dbReference type="CDD" id="cd09272">
    <property type="entry name" value="RNase_HI_RT_Ty1"/>
    <property type="match status" value="1"/>
</dbReference>